<gene>
    <name evidence="2" type="ORF">FHL02_07005</name>
    <name evidence="1" type="ORF">FHL03_11200</name>
</gene>
<dbReference type="EMBL" id="VDFM01000007">
    <property type="protein sequence ID" value="MQS52769.1"/>
    <property type="molecule type" value="Genomic_DNA"/>
</dbReference>
<accession>A0A5P0ZI80</accession>
<name>A0A5P0ZI80_9LACO</name>
<evidence type="ECO:0000313" key="4">
    <source>
        <dbReference type="Proteomes" id="UP000436655"/>
    </source>
</evidence>
<dbReference type="AlphaFoldDB" id="A0A5P0ZI80"/>
<evidence type="ECO:0000313" key="2">
    <source>
        <dbReference type="EMBL" id="MQS52769.1"/>
    </source>
</evidence>
<dbReference type="Proteomes" id="UP000380386">
    <property type="component" value="Unassembled WGS sequence"/>
</dbReference>
<dbReference type="EMBL" id="VDFN01000018">
    <property type="protein sequence ID" value="MQS46049.1"/>
    <property type="molecule type" value="Genomic_DNA"/>
</dbReference>
<dbReference type="Proteomes" id="UP000436655">
    <property type="component" value="Unassembled WGS sequence"/>
</dbReference>
<dbReference type="GO" id="GO:0070694">
    <property type="term" value="F:5-hydroxymethyl-dUMP N-hydrolase activity"/>
    <property type="evidence" value="ECO:0007669"/>
    <property type="project" value="TreeGrafter"/>
</dbReference>
<organism evidence="2 3">
    <name type="scientific">Companilactobacillus mishanensis</name>
    <dbReference type="NCBI Taxonomy" id="2486008"/>
    <lineage>
        <taxon>Bacteria</taxon>
        <taxon>Bacillati</taxon>
        <taxon>Bacillota</taxon>
        <taxon>Bacilli</taxon>
        <taxon>Lactobacillales</taxon>
        <taxon>Lactobacillaceae</taxon>
        <taxon>Companilactobacillus</taxon>
    </lineage>
</organism>
<dbReference type="PANTHER" id="PTHR15364">
    <property type="entry name" value="2'-DEOXYNUCLEOSIDE 5'-PHOSPHATE N-HYDROLASE 1"/>
    <property type="match status" value="1"/>
</dbReference>
<dbReference type="GO" id="GO:0016740">
    <property type="term" value="F:transferase activity"/>
    <property type="evidence" value="ECO:0007669"/>
    <property type="project" value="UniProtKB-KW"/>
</dbReference>
<protein>
    <submittedName>
        <fullName evidence="2">Nucleoside 2-deoxyribosyltransferase</fullName>
    </submittedName>
</protein>
<keyword evidence="4" id="KW-1185">Reference proteome</keyword>
<reference evidence="3 4" key="1">
    <citation type="journal article" date="2019" name="Syst. Appl. Microbiol.">
        <title>Polyphasic characterization of two novel Lactobacillus spp. isolated from blown salami packages: Description of Lactobacillus halodurans sp. nov. and Lactobacillus salsicarnum sp. nov.</title>
        <authorList>
            <person name="Schuster J.A."/>
            <person name="Klingl A."/>
            <person name="Vogel R.F."/>
            <person name="Ehrmann M.A."/>
        </authorList>
    </citation>
    <scope>NUCLEOTIDE SEQUENCE [LARGE SCALE GENOMIC DNA]</scope>
    <source>
        <strain evidence="1 4">TMW 1.2098</strain>
        <strain evidence="2 3">TMW 1.2118</strain>
    </source>
</reference>
<evidence type="ECO:0000313" key="3">
    <source>
        <dbReference type="Proteomes" id="UP000380386"/>
    </source>
</evidence>
<dbReference type="GO" id="GO:0009159">
    <property type="term" value="P:deoxyribonucleoside monophosphate catabolic process"/>
    <property type="evidence" value="ECO:0007669"/>
    <property type="project" value="TreeGrafter"/>
</dbReference>
<sequence>MMIKQNRVYLAGPFFSDQQTKRLDDLQDLLKQNRTIGDIFRPASEDYTAAEIGTFEWQTAVFKHDINNINVSDVVVAMLDYKLEDNEPEPDSGTVWECGYAFAHNIPVIAVREQADLPLNLMLAGSLTAFFNGKDNIKKIKDYDFNSLMTRYEDVKVF</sequence>
<dbReference type="SUPFAM" id="SSF52309">
    <property type="entry name" value="N-(deoxy)ribosyltransferase-like"/>
    <property type="match status" value="1"/>
</dbReference>
<dbReference type="Pfam" id="PF05014">
    <property type="entry name" value="Nuc_deoxyrib_tr"/>
    <property type="match status" value="1"/>
</dbReference>
<keyword evidence="2" id="KW-0808">Transferase</keyword>
<proteinExistence type="predicted"/>
<evidence type="ECO:0000313" key="1">
    <source>
        <dbReference type="EMBL" id="MQS46049.1"/>
    </source>
</evidence>
<reference evidence="1" key="2">
    <citation type="submission" date="2019-05" db="EMBL/GenBank/DDBJ databases">
        <authorList>
            <person name="Schuster J.A."/>
            <person name="Ehrmann M.A."/>
        </authorList>
    </citation>
    <scope>NUCLEOTIDE SEQUENCE</scope>
    <source>
        <strain evidence="1">TMW 1.2098</strain>
    </source>
</reference>
<comment type="caution">
    <text evidence="2">The sequence shown here is derived from an EMBL/GenBank/DDBJ whole genome shotgun (WGS) entry which is preliminary data.</text>
</comment>
<dbReference type="PANTHER" id="PTHR15364:SF0">
    <property type="entry name" value="2'-DEOXYNUCLEOSIDE 5'-PHOSPHATE N-HYDROLASE 1"/>
    <property type="match status" value="1"/>
</dbReference>
<dbReference type="Gene3D" id="3.40.50.450">
    <property type="match status" value="1"/>
</dbReference>
<dbReference type="InterPro" id="IPR007710">
    <property type="entry name" value="Nucleoside_deoxyribTrfase"/>
</dbReference>
<dbReference type="InterPro" id="IPR051239">
    <property type="entry name" value="2'-dNMP_N-hydrolase"/>
</dbReference>